<dbReference type="EMBL" id="FVZE01000003">
    <property type="protein sequence ID" value="SLJ99174.1"/>
    <property type="molecule type" value="Genomic_DNA"/>
</dbReference>
<keyword evidence="2" id="KW-1185">Reference proteome</keyword>
<proteinExistence type="predicted"/>
<evidence type="ECO:0000313" key="2">
    <source>
        <dbReference type="Proteomes" id="UP000190989"/>
    </source>
</evidence>
<name>A0A1U6HU38_9SPHN</name>
<reference evidence="2" key="1">
    <citation type="submission" date="2017-02" db="EMBL/GenBank/DDBJ databases">
        <authorList>
            <person name="Varghese N."/>
            <person name="Submissions S."/>
        </authorList>
    </citation>
    <scope>NUCLEOTIDE SEQUENCE [LARGE SCALE GENOMIC DNA]</scope>
    <source>
        <strain evidence="2">SM117</strain>
    </source>
</reference>
<sequence>MRLHELGWGAKRLSKEFGCARNTVRRYLRAGGAAPFNKPTRKTAFDGLDNCLRERFFRHGGNADVVRQELASEHGIVIGLRSVELRVQR</sequence>
<protein>
    <recommendedName>
        <fullName evidence="3">Homeodomain-like domain-containing protein</fullName>
    </recommendedName>
</protein>
<accession>A0A1U6HU38</accession>
<evidence type="ECO:0000313" key="1">
    <source>
        <dbReference type="EMBL" id="SLJ99174.1"/>
    </source>
</evidence>
<dbReference type="Proteomes" id="UP000190989">
    <property type="component" value="Unassembled WGS sequence"/>
</dbReference>
<gene>
    <name evidence="1" type="ORF">SAMN06295987_10350</name>
</gene>
<evidence type="ECO:0008006" key="3">
    <source>
        <dbReference type="Google" id="ProtNLM"/>
    </source>
</evidence>
<dbReference type="AlphaFoldDB" id="A0A1U6HU38"/>
<organism evidence="1 2">
    <name type="scientific">Novosphingobium mathurense</name>
    <dbReference type="NCBI Taxonomy" id="428990"/>
    <lineage>
        <taxon>Bacteria</taxon>
        <taxon>Pseudomonadati</taxon>
        <taxon>Pseudomonadota</taxon>
        <taxon>Alphaproteobacteria</taxon>
        <taxon>Sphingomonadales</taxon>
        <taxon>Sphingomonadaceae</taxon>
        <taxon>Novosphingobium</taxon>
    </lineage>
</organism>